<organism evidence="1">
    <name type="scientific">Anguilla anguilla</name>
    <name type="common">European freshwater eel</name>
    <name type="synonym">Muraena anguilla</name>
    <dbReference type="NCBI Taxonomy" id="7936"/>
    <lineage>
        <taxon>Eukaryota</taxon>
        <taxon>Metazoa</taxon>
        <taxon>Chordata</taxon>
        <taxon>Craniata</taxon>
        <taxon>Vertebrata</taxon>
        <taxon>Euteleostomi</taxon>
        <taxon>Actinopterygii</taxon>
        <taxon>Neopterygii</taxon>
        <taxon>Teleostei</taxon>
        <taxon>Anguilliformes</taxon>
        <taxon>Anguillidae</taxon>
        <taxon>Anguilla</taxon>
    </lineage>
</organism>
<evidence type="ECO:0000313" key="1">
    <source>
        <dbReference type="EMBL" id="JAH30243.1"/>
    </source>
</evidence>
<name>A0A0E9RPH4_ANGAN</name>
<reference evidence="1" key="2">
    <citation type="journal article" date="2015" name="Fish Shellfish Immunol.">
        <title>Early steps in the European eel (Anguilla anguilla)-Vibrio vulnificus interaction in the gills: Role of the RtxA13 toxin.</title>
        <authorList>
            <person name="Callol A."/>
            <person name="Pajuelo D."/>
            <person name="Ebbesson L."/>
            <person name="Teles M."/>
            <person name="MacKenzie S."/>
            <person name="Amaro C."/>
        </authorList>
    </citation>
    <scope>NUCLEOTIDE SEQUENCE</scope>
</reference>
<proteinExistence type="predicted"/>
<accession>A0A0E9RPH4</accession>
<protein>
    <submittedName>
        <fullName evidence="1">Uncharacterized protein</fullName>
    </submittedName>
</protein>
<sequence>MTSLFSCFIFCETFESAGWEMRF</sequence>
<dbReference type="AlphaFoldDB" id="A0A0E9RPH4"/>
<reference evidence="1" key="1">
    <citation type="submission" date="2014-11" db="EMBL/GenBank/DDBJ databases">
        <authorList>
            <person name="Amaro Gonzalez C."/>
        </authorList>
    </citation>
    <scope>NUCLEOTIDE SEQUENCE</scope>
</reference>
<dbReference type="EMBL" id="GBXM01078334">
    <property type="protein sequence ID" value="JAH30243.1"/>
    <property type="molecule type" value="Transcribed_RNA"/>
</dbReference>